<dbReference type="Proteomes" id="UP000671828">
    <property type="component" value="Chromosome"/>
</dbReference>
<name>A0A8T8HUI3_9PSEU</name>
<feature type="non-terminal residue" evidence="1">
    <location>
        <position position="202"/>
    </location>
</feature>
<evidence type="ECO:0008006" key="3">
    <source>
        <dbReference type="Google" id="ProtNLM"/>
    </source>
</evidence>
<reference evidence="1" key="1">
    <citation type="submission" date="2021-04" db="EMBL/GenBank/DDBJ databases">
        <title>Saccharothrix algeriensis WGS.</title>
        <authorList>
            <person name="Stuskova K."/>
            <person name="Hakalova E."/>
            <person name="Tebbal A.B."/>
            <person name="Eichmeier A."/>
        </authorList>
    </citation>
    <scope>NUCLEOTIDE SEQUENCE</scope>
    <source>
        <strain evidence="1">NRRL B-24137</strain>
    </source>
</reference>
<evidence type="ECO:0000313" key="1">
    <source>
        <dbReference type="EMBL" id="QTR02039.1"/>
    </source>
</evidence>
<dbReference type="AlphaFoldDB" id="A0A8T8HUI3"/>
<organism evidence="1 2">
    <name type="scientific">Saccharothrix algeriensis</name>
    <dbReference type="NCBI Taxonomy" id="173560"/>
    <lineage>
        <taxon>Bacteria</taxon>
        <taxon>Bacillati</taxon>
        <taxon>Actinomycetota</taxon>
        <taxon>Actinomycetes</taxon>
        <taxon>Pseudonocardiales</taxon>
        <taxon>Pseudonocardiaceae</taxon>
        <taxon>Saccharothrix</taxon>
    </lineage>
</organism>
<proteinExistence type="predicted"/>
<sequence>MHTANRATISLDALAALFPHRVCTAAELLGLGLPDAALAARCRPGGPWQHVLPGVLLLSRRPPSRPQLAQAALRHAGPGAQLTGLDALHLHGMRAVPAAGPVRVLSARPAGSTERVRVTRVRELPPPVLRKGFLTAPLPRAAVDAAKTLLPDREAVRAVLTEVVRRGGVRVAELAAGLSRGAEPMRQVLRDLSDGIRTVPQA</sequence>
<evidence type="ECO:0000313" key="2">
    <source>
        <dbReference type="Proteomes" id="UP000671828"/>
    </source>
</evidence>
<accession>A0A8T8HUI3</accession>
<protein>
    <recommendedName>
        <fullName evidence="3">AbiEi antitoxin C-terminal domain-containing protein</fullName>
    </recommendedName>
</protein>
<dbReference type="EMBL" id="CP072788">
    <property type="protein sequence ID" value="QTR02039.1"/>
    <property type="molecule type" value="Genomic_DNA"/>
</dbReference>
<gene>
    <name evidence="1" type="ORF">J7S33_22780</name>
</gene>